<reference evidence="2" key="2">
    <citation type="journal article" date="2021" name="PeerJ">
        <title>Extensive microbial diversity within the chicken gut microbiome revealed by metagenomics and culture.</title>
        <authorList>
            <person name="Gilroy R."/>
            <person name="Ravi A."/>
            <person name="Getino M."/>
            <person name="Pursley I."/>
            <person name="Horton D.L."/>
            <person name="Alikhan N.F."/>
            <person name="Baker D."/>
            <person name="Gharbi K."/>
            <person name="Hall N."/>
            <person name="Watson M."/>
            <person name="Adriaenssens E.M."/>
            <person name="Foster-Nyarko E."/>
            <person name="Jarju S."/>
            <person name="Secka A."/>
            <person name="Antonio M."/>
            <person name="Oren A."/>
            <person name="Chaudhuri R.R."/>
            <person name="La Ragione R."/>
            <person name="Hildebrand F."/>
            <person name="Pallen M.J."/>
        </authorList>
    </citation>
    <scope>NUCLEOTIDE SEQUENCE</scope>
    <source>
        <strain evidence="2">E3-2379</strain>
    </source>
</reference>
<comment type="caution">
    <text evidence="2">The sequence shown here is derived from an EMBL/GenBank/DDBJ whole genome shotgun (WGS) entry which is preliminary data.</text>
</comment>
<dbReference type="EMBL" id="JADIML010000023">
    <property type="protein sequence ID" value="MBO8462452.1"/>
    <property type="molecule type" value="Genomic_DNA"/>
</dbReference>
<protein>
    <submittedName>
        <fullName evidence="2">Relaxasome subunit MobC</fullName>
    </submittedName>
</protein>
<sequence length="87" mass="10177">MAKRKSDEEKLLELQRKMEQLKAQEKAIKARQSQAQRKARTKRLIEIGAIVESVLGKPIEKEDLPKLKAFLEEQEKRGHFFSKAFLQ</sequence>
<evidence type="ECO:0000313" key="3">
    <source>
        <dbReference type="Proteomes" id="UP000823618"/>
    </source>
</evidence>
<gene>
    <name evidence="2" type="ORF">IAC13_00805</name>
</gene>
<keyword evidence="1" id="KW-0175">Coiled coil</keyword>
<reference evidence="2" key="1">
    <citation type="submission" date="2020-10" db="EMBL/GenBank/DDBJ databases">
        <authorList>
            <person name="Gilroy R."/>
        </authorList>
    </citation>
    <scope>NUCLEOTIDE SEQUENCE</scope>
    <source>
        <strain evidence="2">E3-2379</strain>
    </source>
</reference>
<proteinExistence type="predicted"/>
<feature type="coiled-coil region" evidence="1">
    <location>
        <begin position="4"/>
        <end position="38"/>
    </location>
</feature>
<evidence type="ECO:0000256" key="1">
    <source>
        <dbReference type="SAM" id="Coils"/>
    </source>
</evidence>
<evidence type="ECO:0000313" key="2">
    <source>
        <dbReference type="EMBL" id="MBO8462452.1"/>
    </source>
</evidence>
<dbReference type="Proteomes" id="UP000823618">
    <property type="component" value="Unassembled WGS sequence"/>
</dbReference>
<accession>A0A9D9N6T0</accession>
<dbReference type="AlphaFoldDB" id="A0A9D9N6T0"/>
<organism evidence="2 3">
    <name type="scientific">Candidatus Scybalomonas excrementavium</name>
    <dbReference type="NCBI Taxonomy" id="2840943"/>
    <lineage>
        <taxon>Bacteria</taxon>
        <taxon>Bacillati</taxon>
        <taxon>Bacillota</taxon>
        <taxon>Clostridia</taxon>
        <taxon>Lachnospirales</taxon>
        <taxon>Lachnospiraceae</taxon>
        <taxon>Lachnospiraceae incertae sedis</taxon>
        <taxon>Candidatus Scybalomonas</taxon>
    </lineage>
</organism>
<name>A0A9D9N6T0_9FIRM</name>